<name>A0A8B8FVZ1_9HEMI</name>
<feature type="region of interest" description="Disordered" evidence="1">
    <location>
        <begin position="89"/>
        <end position="110"/>
    </location>
</feature>
<protein>
    <submittedName>
        <fullName evidence="3">Uncharacterized protein LOC112686467</fullName>
    </submittedName>
</protein>
<feature type="compositionally biased region" description="Polar residues" evidence="1">
    <location>
        <begin position="99"/>
        <end position="110"/>
    </location>
</feature>
<keyword evidence="2" id="KW-1185">Reference proteome</keyword>
<organism evidence="2 3">
    <name type="scientific">Sipha flava</name>
    <name type="common">yellow sugarcane aphid</name>
    <dbReference type="NCBI Taxonomy" id="143950"/>
    <lineage>
        <taxon>Eukaryota</taxon>
        <taxon>Metazoa</taxon>
        <taxon>Ecdysozoa</taxon>
        <taxon>Arthropoda</taxon>
        <taxon>Hexapoda</taxon>
        <taxon>Insecta</taxon>
        <taxon>Pterygota</taxon>
        <taxon>Neoptera</taxon>
        <taxon>Paraneoptera</taxon>
        <taxon>Hemiptera</taxon>
        <taxon>Sternorrhyncha</taxon>
        <taxon>Aphidomorpha</taxon>
        <taxon>Aphidoidea</taxon>
        <taxon>Aphididae</taxon>
        <taxon>Sipha</taxon>
    </lineage>
</organism>
<feature type="compositionally biased region" description="Polar residues" evidence="1">
    <location>
        <begin position="35"/>
        <end position="61"/>
    </location>
</feature>
<dbReference type="OrthoDB" id="6618550at2759"/>
<dbReference type="AlphaFoldDB" id="A0A8B8FVZ1"/>
<proteinExistence type="predicted"/>
<evidence type="ECO:0000313" key="2">
    <source>
        <dbReference type="Proteomes" id="UP000694846"/>
    </source>
</evidence>
<accession>A0A8B8FVZ1</accession>
<dbReference type="GeneID" id="112686467"/>
<reference evidence="3" key="1">
    <citation type="submission" date="2025-08" db="UniProtKB">
        <authorList>
            <consortium name="RefSeq"/>
        </authorList>
    </citation>
    <scope>IDENTIFICATION</scope>
    <source>
        <tissue evidence="3">Whole body</tissue>
    </source>
</reference>
<gene>
    <name evidence="3" type="primary">LOC112686467</name>
</gene>
<evidence type="ECO:0000313" key="3">
    <source>
        <dbReference type="RefSeq" id="XP_025414531.1"/>
    </source>
</evidence>
<feature type="region of interest" description="Disordered" evidence="1">
    <location>
        <begin position="1"/>
        <end position="61"/>
    </location>
</feature>
<evidence type="ECO:0000256" key="1">
    <source>
        <dbReference type="SAM" id="MobiDB-lite"/>
    </source>
</evidence>
<dbReference type="RefSeq" id="XP_025414531.1">
    <property type="nucleotide sequence ID" value="XM_025558746.1"/>
</dbReference>
<sequence>MSASSSSGGGNPPHGQNQSTGKTKKLNARLHNTDQDWSIATNKKASQRNKVPTPNSPISPTLQQIYNNQPVLNMPSQTFKYDNTLSNSINESSGEHMNIDSSTTDHATASVTDNTTNTAIISRTNITDNHAIIIDSTSIADKSSTYSIDNQPTFSNDNIKSPLRLFSHDYAGPVIILVECVDPSKNLGNWHPLKAAKFFSSNFKGITNIKPASLNKIKITFNSVVNGNICLNSNILSNNGFTAIIPSTLIYSFGIIKLDNTFSEDDFRDGLQSSVPVEAFKRISIKKDGTIIQTRIVELKFLAPKIPSHISIYNMLYDVQPSIRSPVQCNRCLRFGHSQKFCRSKPRCSCCGSDDHSFDACPSAHTTNPNCIFCNLPHLTTDHSCREWLFQKEIKKIMATENLSYREALDFKKNKFHTSAFKYLDIVNSQSISAVNTSVPSSFTNDDFPNLNSSHHIFNSKKKKIKSHPSSHQKHFSLPHESLSPLPGSYLNTYDQNSQPLEQSPNDFSWVHPLSLKLSESLINSPSLLTPFTSTTLQNLIESSIHSLLSLPKFNITQ</sequence>
<dbReference type="Proteomes" id="UP000694846">
    <property type="component" value="Unplaced"/>
</dbReference>